<keyword evidence="2" id="KW-1185">Reference proteome</keyword>
<organism evidence="1 2">
    <name type="scientific">Streptomyces aurantiacus JA 4570</name>
    <dbReference type="NCBI Taxonomy" id="1286094"/>
    <lineage>
        <taxon>Bacteria</taxon>
        <taxon>Bacillati</taxon>
        <taxon>Actinomycetota</taxon>
        <taxon>Actinomycetes</taxon>
        <taxon>Kitasatosporales</taxon>
        <taxon>Streptomycetaceae</taxon>
        <taxon>Streptomyces</taxon>
        <taxon>Streptomyces aurantiacus group</taxon>
    </lineage>
</organism>
<reference evidence="1 2" key="1">
    <citation type="submission" date="2013-02" db="EMBL/GenBank/DDBJ databases">
        <title>Draft Genome Sequence of Streptomyces aurantiacus, Which Produces Setomimycin.</title>
        <authorList>
            <person name="Gruening B.A."/>
            <person name="Praeg A."/>
            <person name="Erxleben A."/>
            <person name="Guenther S."/>
            <person name="Mueller M."/>
        </authorList>
    </citation>
    <scope>NUCLEOTIDE SEQUENCE [LARGE SCALE GENOMIC DNA]</scope>
    <source>
        <strain evidence="1 2">JA 4570</strain>
    </source>
</reference>
<dbReference type="PATRIC" id="fig|1286094.4.peg.683"/>
<evidence type="ECO:0000313" key="2">
    <source>
        <dbReference type="Proteomes" id="UP000014629"/>
    </source>
</evidence>
<dbReference type="AlphaFoldDB" id="S3ZS37"/>
<sequence>MTESASTYVHESHGSVHGGEGPQYNFYVAAKAAATSRLRDQAARRRRTISEADRVHLYQRFVDPPRFTRARELLRETRTVLLDGLPGSGRRASALMLLHELPASRGSLHELPDTPDDSAASVLDEQDVNAGDRLLLDLSEAEESRYVEIQRDLFELRDRLSQLDAHVAVVLPHHLGYLLRDDLRHLTTEIGRPPAKRVLARHLRCEDLRPTSVELESQELGTYLSRAPLRKVAALADSIRQHRDASSAAGDFGQWLAAALADEHNQSARVAADIAAEASGRRRALLLALAMFHDSPPGTVLHATNSLLKVLSHPDDGTPRLDRTDLYAEFTAVGAEVGADGRVRFTLPGYANAVREHFWTYMPDIRLQLRDWFHACMATPDLEPDIRKAAIPRFAAQGLRCRRPEDLRWMVERWARPGTSAWYIPDAAQLLALGLADEQHGRYFRQQIYDWSTSTDAIQRLGQVLVPVCSEAMAPTHPDQALVRLHHLARRGEGRVSADAQAAVVALAHSDNRLYQLMLSRLSTGMERRLGDRDSELFLALADPIRLIRSQRVRTLLAQAWRVTLRRPDERWAECVSRWLSAGVAYAEYQPHVLEVLATACASDCRTAGRLFRVARAWRRAPVGTGAARVDTLDRLLRAIDTQQGLSPYERTA</sequence>
<dbReference type="Proteomes" id="UP000014629">
    <property type="component" value="Unassembled WGS sequence"/>
</dbReference>
<accession>S3ZS37</accession>
<dbReference type="EMBL" id="AOPZ01000024">
    <property type="protein sequence ID" value="EPH46221.1"/>
    <property type="molecule type" value="Genomic_DNA"/>
</dbReference>
<protein>
    <submittedName>
        <fullName evidence="1">Uncharacterized protein</fullName>
    </submittedName>
</protein>
<comment type="caution">
    <text evidence="1">The sequence shown here is derived from an EMBL/GenBank/DDBJ whole genome shotgun (WGS) entry which is preliminary data.</text>
</comment>
<dbReference type="RefSeq" id="WP_016638832.1">
    <property type="nucleotide sequence ID" value="NZ_AOPZ01000024.1"/>
</dbReference>
<proteinExistence type="predicted"/>
<evidence type="ECO:0000313" key="1">
    <source>
        <dbReference type="EMBL" id="EPH46221.1"/>
    </source>
</evidence>
<name>S3ZS37_9ACTN</name>
<dbReference type="OrthoDB" id="3848913at2"/>
<gene>
    <name evidence="1" type="ORF">STRAU_0700</name>
</gene>